<feature type="compositionally biased region" description="Basic and acidic residues" evidence="1">
    <location>
        <begin position="10"/>
        <end position="22"/>
    </location>
</feature>
<organism evidence="2 3">
    <name type="scientific">Bionectria ochroleuca</name>
    <name type="common">Gliocladium roseum</name>
    <dbReference type="NCBI Taxonomy" id="29856"/>
    <lineage>
        <taxon>Eukaryota</taxon>
        <taxon>Fungi</taxon>
        <taxon>Dikarya</taxon>
        <taxon>Ascomycota</taxon>
        <taxon>Pezizomycotina</taxon>
        <taxon>Sordariomycetes</taxon>
        <taxon>Hypocreomycetidae</taxon>
        <taxon>Hypocreales</taxon>
        <taxon>Bionectriaceae</taxon>
        <taxon>Clonostachys</taxon>
    </lineage>
</organism>
<gene>
    <name evidence="2" type="ORF">CLO192961_LOCUS450784</name>
</gene>
<keyword evidence="3" id="KW-1185">Reference proteome</keyword>
<feature type="compositionally biased region" description="Polar residues" evidence="1">
    <location>
        <begin position="23"/>
        <end position="33"/>
    </location>
</feature>
<proteinExistence type="predicted"/>
<accession>A0ABY6V1A8</accession>
<feature type="region of interest" description="Disordered" evidence="1">
    <location>
        <begin position="1"/>
        <end position="33"/>
    </location>
</feature>
<comment type="caution">
    <text evidence="2">The sequence shown here is derived from an EMBL/GenBank/DDBJ whole genome shotgun (WGS) entry which is preliminary data.</text>
</comment>
<dbReference type="EMBL" id="CABFNS010000932">
    <property type="protein sequence ID" value="VUC36717.1"/>
    <property type="molecule type" value="Genomic_DNA"/>
</dbReference>
<protein>
    <submittedName>
        <fullName evidence="2">Uncharacterized protein</fullName>
    </submittedName>
</protein>
<name>A0ABY6V1A8_BIOOC</name>
<evidence type="ECO:0000256" key="1">
    <source>
        <dbReference type="SAM" id="MobiDB-lite"/>
    </source>
</evidence>
<evidence type="ECO:0000313" key="3">
    <source>
        <dbReference type="Proteomes" id="UP000766486"/>
    </source>
</evidence>
<sequence>MSSSLTLYGDDDRLARPTDKNNPRQAGSSVRTGLSSAATAVLVAGVWWSDHSDTTRNTANPAAEAAGTVIAQGRLYMLMLDVQLGECQDTRNDLSVGCLRWPLLAPVLIPSTDYTANNLKVSN</sequence>
<reference evidence="2 3" key="1">
    <citation type="submission" date="2019-06" db="EMBL/GenBank/DDBJ databases">
        <authorList>
            <person name="Broberg M."/>
        </authorList>
    </citation>
    <scope>NUCLEOTIDE SEQUENCE [LARGE SCALE GENOMIC DNA]</scope>
</reference>
<dbReference type="Proteomes" id="UP000766486">
    <property type="component" value="Unassembled WGS sequence"/>
</dbReference>
<evidence type="ECO:0000313" key="2">
    <source>
        <dbReference type="EMBL" id="VUC36717.1"/>
    </source>
</evidence>